<evidence type="ECO:0000256" key="7">
    <source>
        <dbReference type="ARBA" id="ARBA00023015"/>
    </source>
</evidence>
<dbReference type="Pfam" id="PF00096">
    <property type="entry name" value="zf-C2H2"/>
    <property type="match status" value="3"/>
</dbReference>
<keyword evidence="10" id="KW-0539">Nucleus</keyword>
<organism evidence="16 17">
    <name type="scientific">Anabarilius grahami</name>
    <name type="common">Kanglang fish</name>
    <name type="synonym">Barilius grahami</name>
    <dbReference type="NCBI Taxonomy" id="495550"/>
    <lineage>
        <taxon>Eukaryota</taxon>
        <taxon>Metazoa</taxon>
        <taxon>Chordata</taxon>
        <taxon>Craniata</taxon>
        <taxon>Vertebrata</taxon>
        <taxon>Euteleostomi</taxon>
        <taxon>Actinopterygii</taxon>
        <taxon>Neopterygii</taxon>
        <taxon>Teleostei</taxon>
        <taxon>Ostariophysi</taxon>
        <taxon>Cypriniformes</taxon>
        <taxon>Xenocyprididae</taxon>
        <taxon>Xenocypridinae</taxon>
        <taxon>Xenocypridinae incertae sedis</taxon>
        <taxon>Anabarilius</taxon>
    </lineage>
</organism>
<feature type="domain" description="C2H2-type" evidence="14">
    <location>
        <begin position="383"/>
        <end position="410"/>
    </location>
</feature>
<dbReference type="Proteomes" id="UP000281406">
    <property type="component" value="Unassembled WGS sequence"/>
</dbReference>
<accession>A0A3N0YYX5</accession>
<evidence type="ECO:0000256" key="12">
    <source>
        <dbReference type="PROSITE-ProRule" id="PRU00309"/>
    </source>
</evidence>
<keyword evidence="17" id="KW-1185">Reference proteome</keyword>
<evidence type="ECO:0000313" key="17">
    <source>
        <dbReference type="Proteomes" id="UP000281406"/>
    </source>
</evidence>
<dbReference type="GO" id="GO:0008270">
    <property type="term" value="F:zinc ion binding"/>
    <property type="evidence" value="ECO:0007669"/>
    <property type="project" value="UniProtKB-KW"/>
</dbReference>
<evidence type="ECO:0000256" key="3">
    <source>
        <dbReference type="ARBA" id="ARBA00022723"/>
    </source>
</evidence>
<dbReference type="SMART" id="SM00692">
    <property type="entry name" value="DM3"/>
    <property type="match status" value="1"/>
</dbReference>
<evidence type="ECO:0000256" key="11">
    <source>
        <dbReference type="PROSITE-ProRule" id="PRU00042"/>
    </source>
</evidence>
<comment type="similarity">
    <text evidence="2">Belongs to the krueppel C2H2-type zinc-finger protein family.</text>
</comment>
<dbReference type="PROSITE" id="PS50157">
    <property type="entry name" value="ZINC_FINGER_C2H2_2"/>
    <property type="match status" value="3"/>
</dbReference>
<gene>
    <name evidence="16" type="ORF">DPX16_3168</name>
</gene>
<dbReference type="SUPFAM" id="SSF57716">
    <property type="entry name" value="Glucocorticoid receptor-like (DNA-binding domain)"/>
    <property type="match status" value="1"/>
</dbReference>
<evidence type="ECO:0000256" key="1">
    <source>
        <dbReference type="ARBA" id="ARBA00004123"/>
    </source>
</evidence>
<feature type="coiled-coil region" evidence="13">
    <location>
        <begin position="41"/>
        <end position="68"/>
    </location>
</feature>
<dbReference type="PANTHER" id="PTHR24388">
    <property type="entry name" value="ZINC FINGER PROTEIN"/>
    <property type="match status" value="1"/>
</dbReference>
<dbReference type="FunFam" id="3.30.160.60:FF:001119">
    <property type="entry name" value="zinc finger protein 408"/>
    <property type="match status" value="1"/>
</dbReference>
<dbReference type="SMART" id="SM00980">
    <property type="entry name" value="THAP"/>
    <property type="match status" value="1"/>
</dbReference>
<feature type="domain" description="C2H2-type" evidence="14">
    <location>
        <begin position="411"/>
        <end position="438"/>
    </location>
</feature>
<evidence type="ECO:0000259" key="15">
    <source>
        <dbReference type="PROSITE" id="PS50950"/>
    </source>
</evidence>
<dbReference type="InterPro" id="IPR036236">
    <property type="entry name" value="Znf_C2H2_sf"/>
</dbReference>
<keyword evidence="7" id="KW-0805">Transcription regulation</keyword>
<evidence type="ECO:0000256" key="8">
    <source>
        <dbReference type="ARBA" id="ARBA00023125"/>
    </source>
</evidence>
<evidence type="ECO:0000256" key="10">
    <source>
        <dbReference type="ARBA" id="ARBA00023242"/>
    </source>
</evidence>
<evidence type="ECO:0000256" key="5">
    <source>
        <dbReference type="ARBA" id="ARBA00022771"/>
    </source>
</evidence>
<dbReference type="InterPro" id="IPR013087">
    <property type="entry name" value="Znf_C2H2_type"/>
</dbReference>
<dbReference type="PROSITE" id="PS50950">
    <property type="entry name" value="ZF_THAP"/>
    <property type="match status" value="1"/>
</dbReference>
<evidence type="ECO:0000256" key="9">
    <source>
        <dbReference type="ARBA" id="ARBA00023163"/>
    </source>
</evidence>
<dbReference type="SMART" id="SM00355">
    <property type="entry name" value="ZnF_C2H2"/>
    <property type="match status" value="3"/>
</dbReference>
<dbReference type="FunFam" id="3.30.160.60:FF:001506">
    <property type="entry name" value="Zinc finger protein"/>
    <property type="match status" value="1"/>
</dbReference>
<dbReference type="PROSITE" id="PS00028">
    <property type="entry name" value="ZINC_FINGER_C2H2_1"/>
    <property type="match status" value="3"/>
</dbReference>
<evidence type="ECO:0000256" key="6">
    <source>
        <dbReference type="ARBA" id="ARBA00022833"/>
    </source>
</evidence>
<feature type="domain" description="C2H2-type" evidence="14">
    <location>
        <begin position="355"/>
        <end position="382"/>
    </location>
</feature>
<keyword evidence="5 11" id="KW-0863">Zinc-finger</keyword>
<evidence type="ECO:0000313" key="16">
    <source>
        <dbReference type="EMBL" id="ROL51479.1"/>
    </source>
</evidence>
<reference evidence="16 17" key="1">
    <citation type="submission" date="2018-10" db="EMBL/GenBank/DDBJ databases">
        <title>Genome assembly for a Yunnan-Guizhou Plateau 3E fish, Anabarilius grahami (Regan), and its evolutionary and genetic applications.</title>
        <authorList>
            <person name="Jiang W."/>
        </authorList>
    </citation>
    <scope>NUCLEOTIDE SEQUENCE [LARGE SCALE GENOMIC DNA]</scope>
    <source>
        <strain evidence="16">AG-KIZ</strain>
        <tissue evidence="16">Muscle</tissue>
    </source>
</reference>
<name>A0A3N0YYX5_ANAGA</name>
<dbReference type="AlphaFoldDB" id="A0A3N0YYX5"/>
<keyword evidence="13" id="KW-0175">Coiled coil</keyword>
<dbReference type="InterPro" id="IPR050527">
    <property type="entry name" value="Snail/Krueppel_Znf"/>
</dbReference>
<dbReference type="InterPro" id="IPR006612">
    <property type="entry name" value="THAP_Znf"/>
</dbReference>
<dbReference type="PANTHER" id="PTHR24388:SF53">
    <property type="entry name" value="CHORION TRANSCRIPTION FACTOR CF2-RELATED"/>
    <property type="match status" value="1"/>
</dbReference>
<evidence type="ECO:0000256" key="13">
    <source>
        <dbReference type="SAM" id="Coils"/>
    </source>
</evidence>
<keyword evidence="6" id="KW-0862">Zinc</keyword>
<dbReference type="GO" id="GO:0000981">
    <property type="term" value="F:DNA-binding transcription factor activity, RNA polymerase II-specific"/>
    <property type="evidence" value="ECO:0007669"/>
    <property type="project" value="TreeGrafter"/>
</dbReference>
<dbReference type="OrthoDB" id="654211at2759"/>
<protein>
    <submittedName>
        <fullName evidence="16">Endothelial zinc finger protein induced by tumor necrosis factor alpha</fullName>
    </submittedName>
</protein>
<dbReference type="GO" id="GO:0000978">
    <property type="term" value="F:RNA polymerase II cis-regulatory region sequence-specific DNA binding"/>
    <property type="evidence" value="ECO:0007669"/>
    <property type="project" value="TreeGrafter"/>
</dbReference>
<comment type="subcellular location">
    <subcellularLocation>
        <location evidence="1">Nucleus</location>
    </subcellularLocation>
</comment>
<proteinExistence type="inferred from homology"/>
<dbReference type="Gene3D" id="3.30.160.60">
    <property type="entry name" value="Classic Zinc Finger"/>
    <property type="match status" value="3"/>
</dbReference>
<dbReference type="SUPFAM" id="SSF57667">
    <property type="entry name" value="beta-beta-alpha zinc fingers"/>
    <property type="match status" value="2"/>
</dbReference>
<keyword evidence="3" id="KW-0479">Metal-binding</keyword>
<dbReference type="GO" id="GO:0005634">
    <property type="term" value="C:nucleus"/>
    <property type="evidence" value="ECO:0007669"/>
    <property type="project" value="UniProtKB-SubCell"/>
</dbReference>
<comment type="caution">
    <text evidence="16">The sequence shown here is derived from an EMBL/GenBank/DDBJ whole genome shotgun (WGS) entry which is preliminary data.</text>
</comment>
<dbReference type="FunFam" id="3.30.160.60:FF:001968">
    <property type="entry name" value="chorion transcription factor Cf2 isoform X3"/>
    <property type="match status" value="1"/>
</dbReference>
<evidence type="ECO:0000256" key="2">
    <source>
        <dbReference type="ARBA" id="ARBA00006991"/>
    </source>
</evidence>
<dbReference type="EMBL" id="RJVU01018580">
    <property type="protein sequence ID" value="ROL51479.1"/>
    <property type="molecule type" value="Genomic_DNA"/>
</dbReference>
<sequence length="442" mass="49790">MSASVDIHAQLASIIERFAKCALLEMSRAVEQEMTRRQMEVETLLVKLQFTESELRSAQQNQQNLRSVGIQTLFPIPRTPWFRSRWLEFLHFEEGGITENSRLCSRHFTRECFQNLTQHEMGFAKVLCLTDTAVPSVYTVGNVTSPTVKPPTQDVACQCPAYGQRKSVSVQTAKSKRRCEEVNLNFVKINKNHDGESQTETHTGDSSVQTFTLNEDGIKSIQIKEEHMEDGQWDSGPISPALCPLGPDVEDQDSFSAGTTGAAREGSDFILTSKMKPSGLWNSPISEEYPANSGAQSLDASPLDTGERFATGVSPNRRHDPNAHQYVDEPYRTAAAHHALPSASEHRDANAERSSRCPQCGKTFTTRFYLKIHQRIHTGERPYTCPQCGKRFYCNSHLISHQRSHTGEKPYSCEECGKSYSHLNSLKLHQRSHTEEEAYAYW</sequence>
<evidence type="ECO:0000256" key="4">
    <source>
        <dbReference type="ARBA" id="ARBA00022737"/>
    </source>
</evidence>
<keyword evidence="8 12" id="KW-0238">DNA-binding</keyword>
<keyword evidence="9" id="KW-0804">Transcription</keyword>
<keyword evidence="4" id="KW-0677">Repeat</keyword>
<feature type="domain" description="THAP-type" evidence="15">
    <location>
        <begin position="48"/>
        <end position="138"/>
    </location>
</feature>
<dbReference type="Pfam" id="PF05485">
    <property type="entry name" value="THAP"/>
    <property type="match status" value="1"/>
</dbReference>
<evidence type="ECO:0000259" key="14">
    <source>
        <dbReference type="PROSITE" id="PS50157"/>
    </source>
</evidence>